<feature type="region of interest" description="Disordered" evidence="11">
    <location>
        <begin position="497"/>
        <end position="534"/>
    </location>
</feature>
<sequence>MGMRSQQTALPNFFAMQAYDTMWALAIAAENVNQPTIPGGMTIKLWDAIGNTKFEGISGYFDLVDGELKRPSFEVFNVFAEKENVIGNWTEGISFSINQLKQQPIWPGETTNQPPMNLRVGIPIQQGFQEFVAANIDDPQNSSGYCIEVFHNAIQVLPFAINFTFVPFANKSGKSNGSYDELLQQIVDQKVDAVVVDITIVANWSHWADFTLPYSQSGMTLLVCMRNYDQDDIWGYSVGFLNGSFVEDYLINQFGFSESQLKSCGSPVEYKEALDKGTSSGGVAAIFDEIPYIKVFLQKYPSGFRMVGTIYKTDGFGFAFPKGSPLVPYFPRAILNVTEYRDKMSKTEQKYFLNQDQDTIPIPDSSDSRLDVRRFGGLFIITAVTNLLALIIYLIQFFLTYWPDSPGYAKSSFTSKMVQMVELFYNMHFRSSSLQTANSKAHSAPGTPPLITHNHVNFTQVARNLGNAQSSSQQPTHRRVHSFSDMAEIIPPHVNLTQVPHNLGNAQSSSSQQATHSRVHSDSERAKTSPRQITVDHVNSIQVPTNLSEVNEDQMEHNAQSSSLRTTQSGVHSVFEIAEATTQNHDNSTEEPQNLGVKNED</sequence>
<keyword evidence="2" id="KW-0813">Transport</keyword>
<evidence type="ECO:0000256" key="9">
    <source>
        <dbReference type="ARBA" id="ARBA00023286"/>
    </source>
</evidence>
<evidence type="ECO:0000256" key="11">
    <source>
        <dbReference type="SAM" id="MobiDB-lite"/>
    </source>
</evidence>
<evidence type="ECO:0000256" key="3">
    <source>
        <dbReference type="ARBA" id="ARBA00022692"/>
    </source>
</evidence>
<keyword evidence="10" id="KW-0407">Ion channel</keyword>
<dbReference type="InterPro" id="IPR028082">
    <property type="entry name" value="Peripla_BP_I"/>
</dbReference>
<organism evidence="14 15">
    <name type="scientific">Citrullus colocynthis</name>
    <name type="common">colocynth</name>
    <dbReference type="NCBI Taxonomy" id="252529"/>
    <lineage>
        <taxon>Eukaryota</taxon>
        <taxon>Viridiplantae</taxon>
        <taxon>Streptophyta</taxon>
        <taxon>Embryophyta</taxon>
        <taxon>Tracheophyta</taxon>
        <taxon>Spermatophyta</taxon>
        <taxon>Magnoliopsida</taxon>
        <taxon>eudicotyledons</taxon>
        <taxon>Gunneridae</taxon>
        <taxon>Pentapetalae</taxon>
        <taxon>rosids</taxon>
        <taxon>fabids</taxon>
        <taxon>Cucurbitales</taxon>
        <taxon>Cucurbitaceae</taxon>
        <taxon>Benincaseae</taxon>
        <taxon>Citrullus</taxon>
    </lineage>
</organism>
<keyword evidence="5" id="KW-0406">Ion transport</keyword>
<comment type="subcellular location">
    <subcellularLocation>
        <location evidence="1">Membrane</location>
        <topology evidence="1">Multi-pass membrane protein</topology>
    </subcellularLocation>
</comment>
<feature type="transmembrane region" description="Helical" evidence="12">
    <location>
        <begin position="378"/>
        <end position="402"/>
    </location>
</feature>
<feature type="domain" description="Ionotropic glutamate receptor C-terminal" evidence="13">
    <location>
        <begin position="117"/>
        <end position="354"/>
    </location>
</feature>
<keyword evidence="7" id="KW-0675">Receptor</keyword>
<dbReference type="InterPro" id="IPR001320">
    <property type="entry name" value="Iontro_rcpt_C"/>
</dbReference>
<dbReference type="SUPFAM" id="SSF53822">
    <property type="entry name" value="Periplasmic binding protein-like I"/>
    <property type="match status" value="1"/>
</dbReference>
<keyword evidence="15" id="KW-1185">Reference proteome</keyword>
<evidence type="ECO:0000256" key="5">
    <source>
        <dbReference type="ARBA" id="ARBA00023065"/>
    </source>
</evidence>
<keyword evidence="8" id="KW-0325">Glycoprotein</keyword>
<evidence type="ECO:0000256" key="10">
    <source>
        <dbReference type="ARBA" id="ARBA00023303"/>
    </source>
</evidence>
<feature type="compositionally biased region" description="Polar residues" evidence="11">
    <location>
        <begin position="497"/>
        <end position="506"/>
    </location>
</feature>
<evidence type="ECO:0000256" key="8">
    <source>
        <dbReference type="ARBA" id="ARBA00023180"/>
    </source>
</evidence>
<evidence type="ECO:0000256" key="6">
    <source>
        <dbReference type="ARBA" id="ARBA00023136"/>
    </source>
</evidence>
<evidence type="ECO:0000256" key="7">
    <source>
        <dbReference type="ARBA" id="ARBA00023170"/>
    </source>
</evidence>
<dbReference type="EMBL" id="OZ021743">
    <property type="protein sequence ID" value="CAK9329798.1"/>
    <property type="molecule type" value="Genomic_DNA"/>
</dbReference>
<dbReference type="SUPFAM" id="SSF53850">
    <property type="entry name" value="Periplasmic binding protein-like II"/>
    <property type="match status" value="1"/>
</dbReference>
<dbReference type="SMART" id="SM00079">
    <property type="entry name" value="PBPe"/>
    <property type="match status" value="1"/>
</dbReference>
<gene>
    <name evidence="14" type="ORF">CITCOLO1_LOCUS22278</name>
</gene>
<feature type="compositionally biased region" description="Polar residues" evidence="11">
    <location>
        <begin position="582"/>
        <end position="592"/>
    </location>
</feature>
<keyword evidence="6 12" id="KW-0472">Membrane</keyword>
<dbReference type="CDD" id="cd13686">
    <property type="entry name" value="GluR_Plant"/>
    <property type="match status" value="1"/>
</dbReference>
<evidence type="ECO:0000313" key="15">
    <source>
        <dbReference type="Proteomes" id="UP001642487"/>
    </source>
</evidence>
<name>A0ABP0ZCJ3_9ROSI</name>
<evidence type="ECO:0000256" key="12">
    <source>
        <dbReference type="SAM" id="Phobius"/>
    </source>
</evidence>
<evidence type="ECO:0000256" key="1">
    <source>
        <dbReference type="ARBA" id="ARBA00004141"/>
    </source>
</evidence>
<evidence type="ECO:0000313" key="14">
    <source>
        <dbReference type="EMBL" id="CAK9329798.1"/>
    </source>
</evidence>
<dbReference type="Gene3D" id="3.40.50.2300">
    <property type="match status" value="1"/>
</dbReference>
<evidence type="ECO:0000256" key="2">
    <source>
        <dbReference type="ARBA" id="ARBA00022448"/>
    </source>
</evidence>
<evidence type="ECO:0000259" key="13">
    <source>
        <dbReference type="SMART" id="SM00079"/>
    </source>
</evidence>
<feature type="region of interest" description="Disordered" evidence="11">
    <location>
        <begin position="582"/>
        <end position="601"/>
    </location>
</feature>
<dbReference type="PANTHER" id="PTHR18966">
    <property type="entry name" value="IONOTROPIC GLUTAMATE RECEPTOR"/>
    <property type="match status" value="1"/>
</dbReference>
<dbReference type="Pfam" id="PF01094">
    <property type="entry name" value="ANF_receptor"/>
    <property type="match status" value="1"/>
</dbReference>
<dbReference type="InterPro" id="IPR019594">
    <property type="entry name" value="Glu/Gly-bd"/>
</dbReference>
<dbReference type="InterPro" id="IPR015683">
    <property type="entry name" value="Ionotropic_Glu_rcpt"/>
</dbReference>
<dbReference type="Proteomes" id="UP001642487">
    <property type="component" value="Chromosome 9"/>
</dbReference>
<reference evidence="14 15" key="1">
    <citation type="submission" date="2024-03" db="EMBL/GenBank/DDBJ databases">
        <authorList>
            <person name="Gkanogiannis A."/>
            <person name="Becerra Lopez-Lavalle L."/>
        </authorList>
    </citation>
    <scope>NUCLEOTIDE SEQUENCE [LARGE SCALE GENOMIC DNA]</scope>
</reference>
<dbReference type="Gene3D" id="3.40.190.10">
    <property type="entry name" value="Periplasmic binding protein-like II"/>
    <property type="match status" value="3"/>
</dbReference>
<keyword evidence="3 12" id="KW-0812">Transmembrane</keyword>
<keyword evidence="4 12" id="KW-1133">Transmembrane helix</keyword>
<keyword evidence="9" id="KW-1071">Ligand-gated ion channel</keyword>
<protein>
    <recommendedName>
        <fullName evidence="13">Ionotropic glutamate receptor C-terminal domain-containing protein</fullName>
    </recommendedName>
</protein>
<proteinExistence type="predicted"/>
<dbReference type="InterPro" id="IPR001828">
    <property type="entry name" value="ANF_lig-bd_rcpt"/>
</dbReference>
<evidence type="ECO:0000256" key="4">
    <source>
        <dbReference type="ARBA" id="ARBA00022989"/>
    </source>
</evidence>
<accession>A0ABP0ZCJ3</accession>
<dbReference type="Pfam" id="PF10613">
    <property type="entry name" value="Lig_chan-Glu_bd"/>
    <property type="match status" value="1"/>
</dbReference>